<proteinExistence type="inferred from homology"/>
<dbReference type="GO" id="GO:0004190">
    <property type="term" value="F:aspartic-type endopeptidase activity"/>
    <property type="evidence" value="ECO:0007669"/>
    <property type="project" value="UniProtKB-KW"/>
</dbReference>
<dbReference type="GO" id="GO:0006508">
    <property type="term" value="P:proteolysis"/>
    <property type="evidence" value="ECO:0007669"/>
    <property type="project" value="UniProtKB-KW"/>
</dbReference>
<dbReference type="Pfam" id="PF14541">
    <property type="entry name" value="TAXi_C"/>
    <property type="match status" value="1"/>
</dbReference>
<evidence type="ECO:0000256" key="1">
    <source>
        <dbReference type="ARBA" id="ARBA00007447"/>
    </source>
</evidence>
<dbReference type="InterPro" id="IPR033121">
    <property type="entry name" value="PEPTIDASE_A1"/>
</dbReference>
<dbReference type="CDD" id="cd05476">
    <property type="entry name" value="pepsin_A_like_plant"/>
    <property type="match status" value="1"/>
</dbReference>
<dbReference type="Pfam" id="PF14543">
    <property type="entry name" value="TAXi_N"/>
    <property type="match status" value="1"/>
</dbReference>
<comment type="similarity">
    <text evidence="1">Belongs to the peptidase A1 family.</text>
</comment>
<dbReference type="AlphaFoldDB" id="A0AAQ3K0A8"/>
<dbReference type="Proteomes" id="UP001327560">
    <property type="component" value="Chromosome 2"/>
</dbReference>
<keyword evidence="2" id="KW-0645">Protease</keyword>
<dbReference type="InterPro" id="IPR051708">
    <property type="entry name" value="Plant_Aspart_Prot_A1"/>
</dbReference>
<protein>
    <recommendedName>
        <fullName evidence="6">Peptidase A1 domain-containing protein</fullName>
    </recommendedName>
</protein>
<evidence type="ECO:0000256" key="4">
    <source>
        <dbReference type="ARBA" id="ARBA00022801"/>
    </source>
</evidence>
<dbReference type="InterPro" id="IPR021109">
    <property type="entry name" value="Peptidase_aspartic_dom_sf"/>
</dbReference>
<reference evidence="7 8" key="1">
    <citation type="submission" date="2023-10" db="EMBL/GenBank/DDBJ databases">
        <title>Chromosome-scale genome assembly provides insights into flower coloration mechanisms of Canna indica.</title>
        <authorList>
            <person name="Li C."/>
        </authorList>
    </citation>
    <scope>NUCLEOTIDE SEQUENCE [LARGE SCALE GENOMIC DNA]</scope>
    <source>
        <tissue evidence="7">Flower</tissue>
    </source>
</reference>
<keyword evidence="4" id="KW-0378">Hydrolase</keyword>
<feature type="domain" description="Peptidase A1" evidence="6">
    <location>
        <begin position="78"/>
        <end position="466"/>
    </location>
</feature>
<dbReference type="PANTHER" id="PTHR47967:SF47">
    <property type="entry name" value="CHLOROPLAST NUCLEOID DNA-BINDING PROTEIN-LIKE"/>
    <property type="match status" value="1"/>
</dbReference>
<keyword evidence="5" id="KW-0325">Glycoprotein</keyword>
<dbReference type="PROSITE" id="PS00141">
    <property type="entry name" value="ASP_PROTEASE"/>
    <property type="match status" value="1"/>
</dbReference>
<dbReference type="PROSITE" id="PS51767">
    <property type="entry name" value="PEPTIDASE_A1"/>
    <property type="match status" value="1"/>
</dbReference>
<evidence type="ECO:0000256" key="5">
    <source>
        <dbReference type="ARBA" id="ARBA00023180"/>
    </source>
</evidence>
<dbReference type="InterPro" id="IPR032861">
    <property type="entry name" value="TAXi_N"/>
</dbReference>
<accession>A0AAQ3K0A8</accession>
<dbReference type="InterPro" id="IPR034161">
    <property type="entry name" value="Pepsin-like_plant"/>
</dbReference>
<dbReference type="PANTHER" id="PTHR47967">
    <property type="entry name" value="OS07G0603500 PROTEIN-RELATED"/>
    <property type="match status" value="1"/>
</dbReference>
<dbReference type="InterPro" id="IPR032799">
    <property type="entry name" value="TAXi_C"/>
</dbReference>
<organism evidence="7 8">
    <name type="scientific">Canna indica</name>
    <name type="common">Indian-shot</name>
    <dbReference type="NCBI Taxonomy" id="4628"/>
    <lineage>
        <taxon>Eukaryota</taxon>
        <taxon>Viridiplantae</taxon>
        <taxon>Streptophyta</taxon>
        <taxon>Embryophyta</taxon>
        <taxon>Tracheophyta</taxon>
        <taxon>Spermatophyta</taxon>
        <taxon>Magnoliopsida</taxon>
        <taxon>Liliopsida</taxon>
        <taxon>Zingiberales</taxon>
        <taxon>Cannaceae</taxon>
        <taxon>Canna</taxon>
    </lineage>
</organism>
<dbReference type="GO" id="GO:0005576">
    <property type="term" value="C:extracellular region"/>
    <property type="evidence" value="ECO:0007669"/>
    <property type="project" value="TreeGrafter"/>
</dbReference>
<keyword evidence="3" id="KW-0064">Aspartyl protease</keyword>
<dbReference type="Gene3D" id="2.40.70.10">
    <property type="entry name" value="Acid Proteases"/>
    <property type="match status" value="2"/>
</dbReference>
<evidence type="ECO:0000313" key="7">
    <source>
        <dbReference type="EMBL" id="WOK99558.1"/>
    </source>
</evidence>
<dbReference type="SUPFAM" id="SSF50630">
    <property type="entry name" value="Acid proteases"/>
    <property type="match status" value="1"/>
</dbReference>
<dbReference type="FunFam" id="2.40.70.10:FF:000055">
    <property type="entry name" value="Probable aspartyl protease At4g16563"/>
    <property type="match status" value="1"/>
</dbReference>
<dbReference type="EMBL" id="CP136891">
    <property type="protein sequence ID" value="WOK99558.1"/>
    <property type="molecule type" value="Genomic_DNA"/>
</dbReference>
<dbReference type="InterPro" id="IPR001969">
    <property type="entry name" value="Aspartic_peptidase_AS"/>
</dbReference>
<gene>
    <name evidence="7" type="ORF">Cni_G08270</name>
</gene>
<evidence type="ECO:0000256" key="3">
    <source>
        <dbReference type="ARBA" id="ARBA00022750"/>
    </source>
</evidence>
<evidence type="ECO:0000313" key="8">
    <source>
        <dbReference type="Proteomes" id="UP001327560"/>
    </source>
</evidence>
<evidence type="ECO:0000256" key="2">
    <source>
        <dbReference type="ARBA" id="ARBA00022670"/>
    </source>
</evidence>
<keyword evidence="8" id="KW-1185">Reference proteome</keyword>
<evidence type="ECO:0000259" key="6">
    <source>
        <dbReference type="PROSITE" id="PS51767"/>
    </source>
</evidence>
<sequence>MKMPLFTSQITTVSFSLLLLSTTVFSRLHPSKHKLEHNSLVLGLSHARVLSVPDPLYSSKPMETLDMIEPLRGYKDGYLISLNLGTPPQVIQVYMDTGSDLTWVPCGNISFECMDCDDYRNHKLVSTFSPSYSFSSIRDICTSSLCTDVHSSDNPYDPCTMAGCSIATLLNGKCLRPCPSFAYTYGAGGLVIGSLTRDTLRVHTQLSTATTREVSNFGFGCVGSTYREPIGIAGFGKGALSLPSQLGFLQKGFSHCFLGFKYVNNPNASSPLVIGSLAISSKEQFLFTPMLRSPISYPNYYYLGLEGISIANETTIINGSSNLRAFDSAGNGGMLIDSGTTYTHLPEPFYLLLLSKLDSMITYPRSNEFEQRTGFNLCYEIPCSNLPCSDNLPSIALHFLNNVKLSLPKENCFYAMSAPKGSKVVKCFLFQIMDDGEYGPAGVFGSFQQQNMEVVYDLENERIGFQLMDCAAYAANYGLHQK</sequence>
<name>A0AAQ3K0A8_9LILI</name>